<accession>A0A8H3BDP4</accession>
<dbReference type="AlphaFoldDB" id="A0A8H3BDP4"/>
<reference evidence="2" key="1">
    <citation type="submission" date="2021-01" db="EMBL/GenBank/DDBJ databases">
        <authorList>
            <person name="Kaushik A."/>
        </authorList>
    </citation>
    <scope>NUCLEOTIDE SEQUENCE</scope>
    <source>
        <strain evidence="2">AG1-1C</strain>
    </source>
</reference>
<dbReference type="Proteomes" id="UP000663846">
    <property type="component" value="Unassembled WGS sequence"/>
</dbReference>
<keyword evidence="1" id="KW-0175">Coiled coil</keyword>
<evidence type="ECO:0000256" key="1">
    <source>
        <dbReference type="SAM" id="Coils"/>
    </source>
</evidence>
<name>A0A8H3BDP4_9AGAM</name>
<evidence type="ECO:0000313" key="3">
    <source>
        <dbReference type="Proteomes" id="UP000663846"/>
    </source>
</evidence>
<comment type="caution">
    <text evidence="2">The sequence shown here is derived from an EMBL/GenBank/DDBJ whole genome shotgun (WGS) entry which is preliminary data.</text>
</comment>
<gene>
    <name evidence="2" type="ORF">RDB_LOCUS151100</name>
</gene>
<organism evidence="2 3">
    <name type="scientific">Rhizoctonia solani</name>
    <dbReference type="NCBI Taxonomy" id="456999"/>
    <lineage>
        <taxon>Eukaryota</taxon>
        <taxon>Fungi</taxon>
        <taxon>Dikarya</taxon>
        <taxon>Basidiomycota</taxon>
        <taxon>Agaricomycotina</taxon>
        <taxon>Agaricomycetes</taxon>
        <taxon>Cantharellales</taxon>
        <taxon>Ceratobasidiaceae</taxon>
        <taxon>Rhizoctonia</taxon>
    </lineage>
</organism>
<dbReference type="EMBL" id="CAJMWS010000613">
    <property type="protein sequence ID" value="CAE6455187.1"/>
    <property type="molecule type" value="Genomic_DNA"/>
</dbReference>
<protein>
    <submittedName>
        <fullName evidence="2">Uncharacterized protein</fullName>
    </submittedName>
</protein>
<feature type="coiled-coil region" evidence="1">
    <location>
        <begin position="223"/>
        <end position="264"/>
    </location>
</feature>
<sequence>MPKTVSKITSLIKASKTVPPALQRSGTHPEHSIHHSGSFILVVGHCGSFNQEFVASVRLTRHYQSNSSSRGLEFVATDGVDSLAKSDVDVFTEVAEDVLRRKDANQRISGLIIIYPAADQIDSRAIQQNLKGLTNLFLGGDNLNRLTILVVSTKQNKASKNIKLLVQQMQLSSEDKILHYKTELESASRLLNQHNADQLQIQAARQKPEEELDYYRTENRRLTDQLQANQSQANQHIQNLEARISRLDQQLEQTRSEYASLRLQVQLHNNYEQGEISQDLKSINNMIERLGQSMSEYLVDRHVETAFRKHPDDATTLDARDLPVLKSAFGHQEGRPSLVTSASGDGLGVENFIDFSIRAQICHLLVKTIFRPFHPFIDPAESAKYTATYEQVRRKEPQFTAGKWRSITFKNIYLPPKLHKPTSEQIEALAVDMLSHILRPLARCLFGWATKKLAVQEVHYSDLKDLIARAWEWSSKVKEEVIMLGDFQPTALDIQNGSAVFDSRKMEDFEPNARGTRPRFALCALGLGLISS</sequence>
<proteinExistence type="predicted"/>
<evidence type="ECO:0000313" key="2">
    <source>
        <dbReference type="EMBL" id="CAE6455187.1"/>
    </source>
</evidence>